<evidence type="ECO:0000313" key="2">
    <source>
        <dbReference type="EMBL" id="GFS44090.1"/>
    </source>
</evidence>
<gene>
    <name evidence="2" type="ORF">TNIN_78731</name>
</gene>
<protein>
    <submittedName>
        <fullName evidence="2">Uncharacterized protein</fullName>
    </submittedName>
</protein>
<sequence>MQTKKRPQEKRIDEYFIWPDSYRYPRRVTSQTNNPPSAKTNKTKSKATSRVARIDRSTTRNTLKTVDDFKKIFQGLLRSTISTLRTLIHSDKGQRACF</sequence>
<dbReference type="AlphaFoldDB" id="A0A8X6MBM8"/>
<name>A0A8X6MBM8_9ARAC</name>
<reference evidence="2" key="1">
    <citation type="submission" date="2020-08" db="EMBL/GenBank/DDBJ databases">
        <title>Multicomponent nature underlies the extraordinary mechanical properties of spider dragline silk.</title>
        <authorList>
            <person name="Kono N."/>
            <person name="Nakamura H."/>
            <person name="Mori M."/>
            <person name="Yoshida Y."/>
            <person name="Ohtoshi R."/>
            <person name="Malay A.D."/>
            <person name="Moran D.A.P."/>
            <person name="Tomita M."/>
            <person name="Numata K."/>
            <person name="Arakawa K."/>
        </authorList>
    </citation>
    <scope>NUCLEOTIDE SEQUENCE</scope>
</reference>
<comment type="caution">
    <text evidence="2">The sequence shown here is derived from an EMBL/GenBank/DDBJ whole genome shotgun (WGS) entry which is preliminary data.</text>
</comment>
<evidence type="ECO:0000256" key="1">
    <source>
        <dbReference type="SAM" id="MobiDB-lite"/>
    </source>
</evidence>
<dbReference type="EMBL" id="BMAV01025724">
    <property type="protein sequence ID" value="GFS44090.1"/>
    <property type="molecule type" value="Genomic_DNA"/>
</dbReference>
<organism evidence="2 3">
    <name type="scientific">Trichonephila inaurata madagascariensis</name>
    <dbReference type="NCBI Taxonomy" id="2747483"/>
    <lineage>
        <taxon>Eukaryota</taxon>
        <taxon>Metazoa</taxon>
        <taxon>Ecdysozoa</taxon>
        <taxon>Arthropoda</taxon>
        <taxon>Chelicerata</taxon>
        <taxon>Arachnida</taxon>
        <taxon>Araneae</taxon>
        <taxon>Araneomorphae</taxon>
        <taxon>Entelegynae</taxon>
        <taxon>Araneoidea</taxon>
        <taxon>Nephilidae</taxon>
        <taxon>Trichonephila</taxon>
        <taxon>Trichonephila inaurata</taxon>
    </lineage>
</organism>
<dbReference type="Proteomes" id="UP000886998">
    <property type="component" value="Unassembled WGS sequence"/>
</dbReference>
<proteinExistence type="predicted"/>
<accession>A0A8X6MBM8</accession>
<feature type="region of interest" description="Disordered" evidence="1">
    <location>
        <begin position="26"/>
        <end position="52"/>
    </location>
</feature>
<evidence type="ECO:0000313" key="3">
    <source>
        <dbReference type="Proteomes" id="UP000886998"/>
    </source>
</evidence>
<keyword evidence="3" id="KW-1185">Reference proteome</keyword>